<protein>
    <recommendedName>
        <fullName evidence="6">Cxxc_20_cxxc protein</fullName>
    </recommendedName>
</protein>
<keyword evidence="1" id="KW-0472">Membrane</keyword>
<dbReference type="NCBIfam" id="TIGR04104">
    <property type="entry name" value="cxxc_20_cxxc"/>
    <property type="match status" value="1"/>
</dbReference>
<reference evidence="3 5" key="2">
    <citation type="submission" date="2014-01" db="EMBL/GenBank/DDBJ databases">
        <title>Draft genome sequencing of Bacillus alcalophilus CGMCC 1.3604.</title>
        <authorList>
            <person name="Yang J."/>
            <person name="Diao L."/>
            <person name="Yang S."/>
        </authorList>
    </citation>
    <scope>NUCLEOTIDE SEQUENCE [LARGE SCALE GENOMIC DNA]</scope>
    <source>
        <strain evidence="3 5">CGMCC 1.3604</strain>
    </source>
</reference>
<dbReference type="EMBL" id="JALP01000293">
    <property type="protein sequence ID" value="THG88917.1"/>
    <property type="molecule type" value="Genomic_DNA"/>
</dbReference>
<dbReference type="AlphaFoldDB" id="A0A094WPD5"/>
<evidence type="ECO:0008006" key="6">
    <source>
        <dbReference type="Google" id="ProtNLM"/>
    </source>
</evidence>
<gene>
    <name evidence="3" type="ORF">AJ85_20575</name>
    <name evidence="2" type="ORF">BALCAV_0207435</name>
</gene>
<sequence>MKLPTCATCQHSFSYQESIQYYWKRKCPACETKQYLTTKSNVRTSIPTVVFILFPGFVVFNLVDSFWIYTCFAISFLIITLLVLPFFFEFSNERQALF</sequence>
<evidence type="ECO:0000313" key="2">
    <source>
        <dbReference type="EMBL" id="KGA97863.1"/>
    </source>
</evidence>
<comment type="caution">
    <text evidence="2">The sequence shown here is derived from an EMBL/GenBank/DDBJ whole genome shotgun (WGS) entry which is preliminary data.</text>
</comment>
<evidence type="ECO:0000313" key="5">
    <source>
        <dbReference type="Proteomes" id="UP000297014"/>
    </source>
</evidence>
<organism evidence="2 4">
    <name type="scientific">Alkalihalobacillus alcalophilus ATCC 27647 = CGMCC 1.3604</name>
    <dbReference type="NCBI Taxonomy" id="1218173"/>
    <lineage>
        <taxon>Bacteria</taxon>
        <taxon>Bacillati</taxon>
        <taxon>Bacillota</taxon>
        <taxon>Bacilli</taxon>
        <taxon>Bacillales</taxon>
        <taxon>Bacillaceae</taxon>
        <taxon>Alkalihalobacillus</taxon>
    </lineage>
</organism>
<feature type="transmembrane region" description="Helical" evidence="1">
    <location>
        <begin position="66"/>
        <end position="88"/>
    </location>
</feature>
<proteinExistence type="predicted"/>
<keyword evidence="1" id="KW-0812">Transmembrane</keyword>
<dbReference type="Proteomes" id="UP000002754">
    <property type="component" value="Unassembled WGS sequence"/>
</dbReference>
<reference evidence="2 4" key="1">
    <citation type="journal article" date="2014" name="Genome Announc.">
        <title>Draft Genome Sequence of Bacillus alcalophilus AV1934, a Classic Alkaliphile Isolated from Human Feces in 1934.</title>
        <authorList>
            <person name="Attie O."/>
            <person name="Jayaprakash A."/>
            <person name="Shah H."/>
            <person name="Paulsen I.T."/>
            <person name="Morino M."/>
            <person name="Takahashi Y."/>
            <person name="Narumi I."/>
            <person name="Sachidanandam R."/>
            <person name="Satoh K."/>
            <person name="Ito M."/>
            <person name="Krulwich T.A."/>
        </authorList>
    </citation>
    <scope>NUCLEOTIDE SEQUENCE [LARGE SCALE GENOMIC DNA]</scope>
    <source>
        <strain evidence="2 4">AV1934</strain>
    </source>
</reference>
<feature type="transmembrane region" description="Helical" evidence="1">
    <location>
        <begin position="42"/>
        <end position="60"/>
    </location>
</feature>
<accession>A0A094WPD5</accession>
<dbReference type="OrthoDB" id="2418141at2"/>
<keyword evidence="1" id="KW-1133">Transmembrane helix</keyword>
<dbReference type="STRING" id="1218173.BALCAV_0207435"/>
<evidence type="ECO:0000313" key="4">
    <source>
        <dbReference type="Proteomes" id="UP000002754"/>
    </source>
</evidence>
<dbReference type="EMBL" id="ALPT02000019">
    <property type="protein sequence ID" value="KGA97863.1"/>
    <property type="molecule type" value="Genomic_DNA"/>
</dbReference>
<dbReference type="InterPro" id="IPR026369">
    <property type="entry name" value="CxxC_20_CxxC"/>
</dbReference>
<evidence type="ECO:0000313" key="3">
    <source>
        <dbReference type="EMBL" id="THG88917.1"/>
    </source>
</evidence>
<keyword evidence="4" id="KW-1185">Reference proteome</keyword>
<evidence type="ECO:0000256" key="1">
    <source>
        <dbReference type="SAM" id="Phobius"/>
    </source>
</evidence>
<dbReference type="Proteomes" id="UP000297014">
    <property type="component" value="Unassembled WGS sequence"/>
</dbReference>
<dbReference type="RefSeq" id="WP_003324592.1">
    <property type="nucleotide sequence ID" value="NZ_ALPT02000019.1"/>
</dbReference>
<name>A0A094WPD5_ALKAL</name>